<accession>A0A369A849</accession>
<evidence type="ECO:0000259" key="5">
    <source>
        <dbReference type="PROSITE" id="PS51194"/>
    </source>
</evidence>
<dbReference type="GO" id="GO:0005524">
    <property type="term" value="F:ATP binding"/>
    <property type="evidence" value="ECO:0007669"/>
    <property type="project" value="UniProtKB-KW"/>
</dbReference>
<dbReference type="Proteomes" id="UP000253517">
    <property type="component" value="Unassembled WGS sequence"/>
</dbReference>
<dbReference type="PANTHER" id="PTHR47962">
    <property type="entry name" value="ATP-DEPENDENT HELICASE LHR-RELATED-RELATED"/>
    <property type="match status" value="1"/>
</dbReference>
<sequence length="1721" mass="198699">MNILGFHEALIQKYNSYIQSFLVIKDPRILDTVKAEIDNKKLWPEPLVQFNPTFESSKPIHDLCDEGILHEEFKKIFSGFKNLYKHQEEAIRLGVSGKEFIVTSGTGSGKSLTYLATIFNHVLHQGVSATNKILAVVVYPMNALINSQYKEIAKFKDAYEKRYNTPFPITFDQYTGQETNEQKDQLKANPPHILLTNYMMLELMMTRSGRDLEIRKNFLENIRFLVFDELHTYRGRQGSDVSILIRRIKSAASNKITCIGTSATMVSGDATTLHEQKKKVAEVASTIFGSDIQPEQVVNEYLVRSLSLEYSPSKEDLRNAIQSGFSQPSDAADFEKHPTANWIEKQIALEFKEGVWVRRKPIELSKIAEQLAENAEVPKEDALNHLERLLEWANVLNTNPDKQKNYLPYRIHQFIAQTGSVYSTLGDQKSRELSLDAGLYADSKNTRLFPLVFSRISGHEFYCVKLNKSDSTILPREFNDVVDDEDYTDTEEGYLFIQHEEYEEPIWDADRDIPELPETWFNSPRKDGSRKLKKEREARLPRKIWFTRTGEYSFTEPKDFEGWFIPSPLMIDPTSGAIYDNQTAEWTKVTKLGGEGRSTATTVLSFETIMLLREFREAPEKQKLLSFTDNRQDASLQAGHFNDFVKIGQLRAAIVKALDKYHTLDYSNIAEKVFECLNLSQDQYARQPANFPGQKKENDDVFKDFIMYRLLQDLRRSWRVVLPNLEQCALLTFEYKHLAESVCDDSLWQSNRLLRAMTANERQEFLHQVFDFFRKSYALSFSMLEPGVMASNAKKIKEKLKEPWTLDEHELLEVPNCIRVERLSSSQRTLYSKSAGFTSDFGRYLKNKAANYGIKIQGNEAYENFTYELFDFLSQAGWLVRRSAKTEANKEAGIYQLKVDNLIWRRGDGENLIPDLIKHYSYRPQQLRPNEYFQRFYMTNFQDIKPIEGREHTGQINSEVRKIREEKFRTGEISALFCSPTMELGIDISDLSIVHMRNVPPSPANYAQRSGRAGRSGQAALVLVYCSNFSAHDRHYFKHATQMVAGSVSAPRMDLMNEELLRSHLNASILTRKPLSTPNNSLGDLVDISRFESLPLKQEIADTLNISENEKAEILRYYKKVIDDAYFKNEAVKRKPSWFTDDWIKQNIDSFLHAFDRSLDRWRKLYKAAQSQIKAATSIIENRIYENDHEKKKEAHKSLRQAERQRDLLLNASSDGINNFGDQSEFYPYRYLAAEGFLPGYNFTRLPIRSFLETNEGGGEYLSRPRFIALSEFGPRNVIYHDGTKYRVDRMILTEADLNLKKGKICPKTGYFLFDKQYGYEVDPIINEHLQLDYSKHVHTTLLEMAETRAYEIQRITCQEEERTKKGYDVQTYFAVDSGFENTTEGIVSIGNEKLLHIHYIPTCRIFKLNLKWRTSNEDGFTLNLNTGYWQSKKQKEEKINAGEVDSLKDVKLFTSDTANALYIQPVKALGLAGGSNGVITLMFAIKRAIENYFQVEANEIGASIMGDDEAPNILIYEAAEGSLGVLSQIVDHPSTYHAIMTEAYKLCFFKNGVEEEGEVIPATYDDLLSYYNQSYHHQIDRNLIRDALKNLQNSTLEIISNQSFNSYDEHYHFLLSSIDSNSSTEEKFLKFLYKKGIRLPDEAQPKVNKMFVRPDFFYKPNIYIFCDGTPHDDPEVRKHDMAKRAALKNAGYQVLSWYYKDPLEDLIATRPDIFKKVKEK</sequence>
<name>A0A369A849_9FLAO</name>
<feature type="domain" description="Helicase C-terminal" evidence="5">
    <location>
        <begin position="915"/>
        <end position="1061"/>
    </location>
</feature>
<dbReference type="SUPFAM" id="SSF52540">
    <property type="entry name" value="P-loop containing nucleoside triphosphate hydrolases"/>
    <property type="match status" value="2"/>
</dbReference>
<evidence type="ECO:0000259" key="4">
    <source>
        <dbReference type="PROSITE" id="PS51192"/>
    </source>
</evidence>
<dbReference type="GO" id="GO:0004386">
    <property type="term" value="F:helicase activity"/>
    <property type="evidence" value="ECO:0007669"/>
    <property type="project" value="UniProtKB-KW"/>
</dbReference>
<keyword evidence="6" id="KW-0347">Helicase</keyword>
<dbReference type="SMART" id="SM00487">
    <property type="entry name" value="DEXDc"/>
    <property type="match status" value="1"/>
</dbReference>
<dbReference type="EMBL" id="QPJS01000001">
    <property type="protein sequence ID" value="RCX05489.1"/>
    <property type="molecule type" value="Genomic_DNA"/>
</dbReference>
<reference evidence="6 7" key="1">
    <citation type="submission" date="2018-07" db="EMBL/GenBank/DDBJ databases">
        <title>Genomic Encyclopedia of Type Strains, Phase IV (KMG-IV): sequencing the most valuable type-strain genomes for metagenomic binning, comparative biology and taxonomic classification.</title>
        <authorList>
            <person name="Goeker M."/>
        </authorList>
    </citation>
    <scope>NUCLEOTIDE SEQUENCE [LARGE SCALE GENOMIC DNA]</scope>
    <source>
        <strain evidence="6 7">DSM 21410</strain>
    </source>
</reference>
<dbReference type="Pfam" id="PF00270">
    <property type="entry name" value="DEAD"/>
    <property type="match status" value="1"/>
</dbReference>
<dbReference type="PROSITE" id="PS51192">
    <property type="entry name" value="HELICASE_ATP_BIND_1"/>
    <property type="match status" value="1"/>
</dbReference>
<keyword evidence="6" id="KW-0378">Hydrolase</keyword>
<feature type="coiled-coil region" evidence="3">
    <location>
        <begin position="1185"/>
        <end position="1212"/>
    </location>
</feature>
<organism evidence="6 7">
    <name type="scientific">Schleiferia thermophila</name>
    <dbReference type="NCBI Taxonomy" id="884107"/>
    <lineage>
        <taxon>Bacteria</taxon>
        <taxon>Pseudomonadati</taxon>
        <taxon>Bacteroidota</taxon>
        <taxon>Flavobacteriia</taxon>
        <taxon>Flavobacteriales</taxon>
        <taxon>Schleiferiaceae</taxon>
        <taxon>Schleiferia</taxon>
    </lineage>
</organism>
<dbReference type="InterPro" id="IPR001650">
    <property type="entry name" value="Helicase_C-like"/>
</dbReference>
<keyword evidence="2" id="KW-0067">ATP-binding</keyword>
<evidence type="ECO:0000256" key="2">
    <source>
        <dbReference type="ARBA" id="ARBA00022840"/>
    </source>
</evidence>
<gene>
    <name evidence="6" type="ORF">DES35_101776</name>
</gene>
<evidence type="ECO:0000256" key="1">
    <source>
        <dbReference type="ARBA" id="ARBA00022741"/>
    </source>
</evidence>
<evidence type="ECO:0000313" key="6">
    <source>
        <dbReference type="EMBL" id="RCX05489.1"/>
    </source>
</evidence>
<protein>
    <submittedName>
        <fullName evidence="6">Helicase-like protein</fullName>
    </submittedName>
</protein>
<evidence type="ECO:0000313" key="7">
    <source>
        <dbReference type="Proteomes" id="UP000253517"/>
    </source>
</evidence>
<dbReference type="RefSeq" id="WP_170125688.1">
    <property type="nucleotide sequence ID" value="NZ_BHZF01000001.1"/>
</dbReference>
<proteinExistence type="predicted"/>
<dbReference type="PROSITE" id="PS51194">
    <property type="entry name" value="HELICASE_CTER"/>
    <property type="match status" value="1"/>
</dbReference>
<dbReference type="GO" id="GO:0003677">
    <property type="term" value="F:DNA binding"/>
    <property type="evidence" value="ECO:0007669"/>
    <property type="project" value="TreeGrafter"/>
</dbReference>
<dbReference type="Gene3D" id="3.40.960.10">
    <property type="entry name" value="VSR Endonuclease"/>
    <property type="match status" value="1"/>
</dbReference>
<keyword evidence="1" id="KW-0547">Nucleotide-binding</keyword>
<dbReference type="InterPro" id="IPR014001">
    <property type="entry name" value="Helicase_ATP-bd"/>
</dbReference>
<keyword evidence="7" id="KW-1185">Reference proteome</keyword>
<dbReference type="InterPro" id="IPR011545">
    <property type="entry name" value="DEAD/DEAH_box_helicase_dom"/>
</dbReference>
<dbReference type="SMART" id="SM00490">
    <property type="entry name" value="HELICc"/>
    <property type="match status" value="1"/>
</dbReference>
<evidence type="ECO:0000256" key="3">
    <source>
        <dbReference type="SAM" id="Coils"/>
    </source>
</evidence>
<comment type="caution">
    <text evidence="6">The sequence shown here is derived from an EMBL/GenBank/DDBJ whole genome shotgun (WGS) entry which is preliminary data.</text>
</comment>
<keyword evidence="3" id="KW-0175">Coiled coil</keyword>
<dbReference type="InterPro" id="IPR027417">
    <property type="entry name" value="P-loop_NTPase"/>
</dbReference>
<dbReference type="PANTHER" id="PTHR47962:SF5">
    <property type="entry name" value="ATP-DEPENDENT HELICASE LHR-RELATED"/>
    <property type="match status" value="1"/>
</dbReference>
<dbReference type="InterPro" id="IPR052511">
    <property type="entry name" value="ATP-dep_Helicase"/>
</dbReference>
<feature type="domain" description="Helicase ATP-binding" evidence="4">
    <location>
        <begin position="91"/>
        <end position="283"/>
    </location>
</feature>
<dbReference type="Pfam" id="PF00271">
    <property type="entry name" value="Helicase_C"/>
    <property type="match status" value="1"/>
</dbReference>
<dbReference type="GO" id="GO:0016887">
    <property type="term" value="F:ATP hydrolysis activity"/>
    <property type="evidence" value="ECO:0007669"/>
    <property type="project" value="TreeGrafter"/>
</dbReference>
<dbReference type="Gene3D" id="3.40.50.300">
    <property type="entry name" value="P-loop containing nucleotide triphosphate hydrolases"/>
    <property type="match status" value="2"/>
</dbReference>